<evidence type="ECO:0000313" key="1">
    <source>
        <dbReference type="EMBL" id="QWB31960.1"/>
    </source>
</evidence>
<name>A0ABX8GE94_EXIAC</name>
<sequence length="141" mass="17085">MMALNNRKHSSTFSFRIRMEYRLPYTYLRELSKVDPAYKNRTISWQKIFEFGCMTMEGLYPRGYIVIPPIYAQKRNYNNTNVFTGTIIEDMKIWEERLNLKQAELMEFFAWLYFMVHMNDEQKAFFNIDSLAFKLDRIIGE</sequence>
<proteinExistence type="predicted"/>
<keyword evidence="2" id="KW-1185">Reference proteome</keyword>
<accession>A0ABX8GE94</accession>
<evidence type="ECO:0000313" key="2">
    <source>
        <dbReference type="Proteomes" id="UP000679498"/>
    </source>
</evidence>
<dbReference type="EMBL" id="CP075901">
    <property type="protein sequence ID" value="QWB31960.1"/>
    <property type="molecule type" value="Genomic_DNA"/>
</dbReference>
<protein>
    <submittedName>
        <fullName evidence="1">Uncharacterized protein</fullName>
    </submittedName>
</protein>
<dbReference type="Proteomes" id="UP000679498">
    <property type="component" value="Plasmid p4"/>
</dbReference>
<geneLocation type="plasmid" evidence="1 2">
    <name>p4</name>
</geneLocation>
<reference evidence="1 2" key="1">
    <citation type="submission" date="2021-05" db="EMBL/GenBank/DDBJ databases">
        <title>Biocontrol using Exiguobacterium acetylicum SI17 against litchi downy blight caused by Peronophythora litchii.</title>
        <authorList>
            <person name="Zheng L."/>
        </authorList>
    </citation>
    <scope>NUCLEOTIDE SEQUENCE [LARGE SCALE GENOMIC DNA]</scope>
    <source>
        <strain evidence="1 2">SI17</strain>
        <plasmid evidence="1 2">p4</plasmid>
    </source>
</reference>
<dbReference type="GeneID" id="88813507"/>
<dbReference type="RefSeq" id="WP_214814113.1">
    <property type="nucleotide sequence ID" value="NZ_CP075901.1"/>
</dbReference>
<keyword evidence="1" id="KW-0614">Plasmid</keyword>
<gene>
    <name evidence="1" type="ORF">KKI46_17525</name>
</gene>
<organism evidence="1 2">
    <name type="scientific">Exiguobacterium acetylicum</name>
    <name type="common">Brevibacterium acetylicum</name>
    <dbReference type="NCBI Taxonomy" id="41170"/>
    <lineage>
        <taxon>Bacteria</taxon>
        <taxon>Bacillati</taxon>
        <taxon>Bacillota</taxon>
        <taxon>Bacilli</taxon>
        <taxon>Bacillales</taxon>
        <taxon>Bacillales Family XII. Incertae Sedis</taxon>
        <taxon>Exiguobacterium</taxon>
    </lineage>
</organism>